<comment type="catalytic activity">
    <reaction evidence="1">
        <text>Hydrolyzes the link between N-acetylmuramoyl residues and L-amino acid residues in certain cell-wall glycopeptides.</text>
        <dbReference type="EC" id="3.5.1.28"/>
    </reaction>
</comment>
<evidence type="ECO:0000313" key="7">
    <source>
        <dbReference type="Proteomes" id="UP000228535"/>
    </source>
</evidence>
<keyword evidence="3" id="KW-0378">Hydrolase</keyword>
<evidence type="ECO:0000256" key="2">
    <source>
        <dbReference type="ARBA" id="ARBA00011901"/>
    </source>
</evidence>
<name>A0A2M9B510_9BACT</name>
<comment type="caution">
    <text evidence="6">The sequence shown here is derived from an EMBL/GenBank/DDBJ whole genome shotgun (WGS) entry which is preliminary data.</text>
</comment>
<feature type="signal peptide" evidence="4">
    <location>
        <begin position="1"/>
        <end position="25"/>
    </location>
</feature>
<dbReference type="Gene3D" id="3.40.630.40">
    <property type="entry name" value="Zn-dependent exopeptidases"/>
    <property type="match status" value="1"/>
</dbReference>
<reference evidence="6 7" key="1">
    <citation type="submission" date="2017-11" db="EMBL/GenBank/DDBJ databases">
        <title>Genomic Encyclopedia of Archaeal and Bacterial Type Strains, Phase II (KMG-II): From Individual Species to Whole Genera.</title>
        <authorList>
            <person name="Goeker M."/>
        </authorList>
    </citation>
    <scope>NUCLEOTIDE SEQUENCE [LARGE SCALE GENOMIC DNA]</scope>
    <source>
        <strain evidence="6 7">DSM 11115</strain>
    </source>
</reference>
<dbReference type="GO" id="GO:0008745">
    <property type="term" value="F:N-acetylmuramoyl-L-alanine amidase activity"/>
    <property type="evidence" value="ECO:0007669"/>
    <property type="project" value="UniProtKB-EC"/>
</dbReference>
<dbReference type="GO" id="GO:0030288">
    <property type="term" value="C:outer membrane-bounded periplasmic space"/>
    <property type="evidence" value="ECO:0007669"/>
    <property type="project" value="TreeGrafter"/>
</dbReference>
<gene>
    <name evidence="6" type="ORF">CLV45_3664</name>
</gene>
<dbReference type="InterPro" id="IPR050695">
    <property type="entry name" value="N-acetylmuramoyl_amidase_3"/>
</dbReference>
<accession>A0A2M9B510</accession>
<evidence type="ECO:0000313" key="6">
    <source>
        <dbReference type="EMBL" id="PJJ53006.1"/>
    </source>
</evidence>
<dbReference type="Pfam" id="PF01520">
    <property type="entry name" value="Amidase_3"/>
    <property type="match status" value="1"/>
</dbReference>
<proteinExistence type="predicted"/>
<feature type="chain" id="PRO_5014644007" description="N-acetylmuramoyl-L-alanine amidase" evidence="4">
    <location>
        <begin position="26"/>
        <end position="506"/>
    </location>
</feature>
<protein>
    <recommendedName>
        <fullName evidence="2">N-acetylmuramoyl-L-alanine amidase</fullName>
        <ecNumber evidence="2">3.5.1.28</ecNumber>
    </recommendedName>
</protein>
<dbReference type="SUPFAM" id="SSF53187">
    <property type="entry name" value="Zn-dependent exopeptidases"/>
    <property type="match status" value="1"/>
</dbReference>
<dbReference type="AlphaFoldDB" id="A0A2M9B510"/>
<dbReference type="EMBL" id="PGFA01000003">
    <property type="protein sequence ID" value="PJJ53006.1"/>
    <property type="molecule type" value="Genomic_DNA"/>
</dbReference>
<organism evidence="6 7">
    <name type="scientific">Hymenobacter chitinivorans DSM 11115</name>
    <dbReference type="NCBI Taxonomy" id="1121954"/>
    <lineage>
        <taxon>Bacteria</taxon>
        <taxon>Pseudomonadati</taxon>
        <taxon>Bacteroidota</taxon>
        <taxon>Cytophagia</taxon>
        <taxon>Cytophagales</taxon>
        <taxon>Hymenobacteraceae</taxon>
        <taxon>Hymenobacter</taxon>
    </lineage>
</organism>
<keyword evidence="7" id="KW-1185">Reference proteome</keyword>
<dbReference type="OrthoDB" id="9806267at2"/>
<dbReference type="SMART" id="SM00646">
    <property type="entry name" value="Ami_3"/>
    <property type="match status" value="1"/>
</dbReference>
<feature type="domain" description="MurNAc-LAA" evidence="5">
    <location>
        <begin position="376"/>
        <end position="484"/>
    </location>
</feature>
<evidence type="ECO:0000256" key="3">
    <source>
        <dbReference type="ARBA" id="ARBA00022801"/>
    </source>
</evidence>
<evidence type="ECO:0000256" key="1">
    <source>
        <dbReference type="ARBA" id="ARBA00001561"/>
    </source>
</evidence>
<dbReference type="RefSeq" id="WP_100337915.1">
    <property type="nucleotide sequence ID" value="NZ_PGFA01000003.1"/>
</dbReference>
<evidence type="ECO:0000256" key="4">
    <source>
        <dbReference type="SAM" id="SignalP"/>
    </source>
</evidence>
<dbReference type="InterPro" id="IPR002508">
    <property type="entry name" value="MurNAc-LAA_cat"/>
</dbReference>
<dbReference type="Proteomes" id="UP000228535">
    <property type="component" value="Unassembled WGS sequence"/>
</dbReference>
<evidence type="ECO:0000259" key="5">
    <source>
        <dbReference type="SMART" id="SM00646"/>
    </source>
</evidence>
<sequence length="506" mass="55243">MASFLSGRLGLLLLLLLAGSFSAGAQALIESAETVPAVNQWLGPGDRLQVRLKGRPGQRVTFLNGQPMTELAPALTKGQRGIYQGTYVVQPGDTLQNRPILFQVLRNDTVALAAAFSKSRVRFLSPHQPQLALTKGPLAYLNYGLGEDRLGGAKFGYLDSAVMLHLTGMVGGQYRVRLAENQLAWVPQDVVRLLPPGGFVPASLTGSCSVTGDSLYDYVQVPLDARLPYRSQLLTNPTRLVVDVFGATSNTNWITQRGTTKELGDVYYEQPQPDVFRLILPLQHAQAWGYGIEYRGTTLRIRVKRPPAKLRLQGLTIGLDAGHGGDNVGATSPSGSQEKVLTLAIAQKLRQELEKAGARVLMTREADVSVENGSRVLRMRQLNPDLLLSIHVNSSGSAAVQGTSTYYRYVAYRPLALAIYNEILKTGLKGFGNVGSFNFNLNGPTEYPNALIETAFVSNPADEKRLLDPAFQQQLVERIRAGVEQFLKDTQAKGPRGWLLHEPAQN</sequence>
<dbReference type="EC" id="3.5.1.28" evidence="2"/>
<dbReference type="GO" id="GO:0009253">
    <property type="term" value="P:peptidoglycan catabolic process"/>
    <property type="evidence" value="ECO:0007669"/>
    <property type="project" value="InterPro"/>
</dbReference>
<dbReference type="Gene3D" id="2.60.40.3500">
    <property type="match status" value="1"/>
</dbReference>
<dbReference type="PANTHER" id="PTHR30404:SF0">
    <property type="entry name" value="N-ACETYLMURAMOYL-L-ALANINE AMIDASE AMIC"/>
    <property type="match status" value="1"/>
</dbReference>
<dbReference type="PANTHER" id="PTHR30404">
    <property type="entry name" value="N-ACETYLMURAMOYL-L-ALANINE AMIDASE"/>
    <property type="match status" value="1"/>
</dbReference>
<keyword evidence="4" id="KW-0732">Signal</keyword>
<dbReference type="CDD" id="cd02696">
    <property type="entry name" value="MurNAc-LAA"/>
    <property type="match status" value="1"/>
</dbReference>